<organism evidence="1 2">
    <name type="scientific">Gossypium gossypioides</name>
    <name type="common">Mexican cotton</name>
    <name type="synonym">Selera gossypioides</name>
    <dbReference type="NCBI Taxonomy" id="34282"/>
    <lineage>
        <taxon>Eukaryota</taxon>
        <taxon>Viridiplantae</taxon>
        <taxon>Streptophyta</taxon>
        <taxon>Embryophyta</taxon>
        <taxon>Tracheophyta</taxon>
        <taxon>Spermatophyta</taxon>
        <taxon>Magnoliopsida</taxon>
        <taxon>eudicotyledons</taxon>
        <taxon>Gunneridae</taxon>
        <taxon>Pentapetalae</taxon>
        <taxon>rosids</taxon>
        <taxon>malvids</taxon>
        <taxon>Malvales</taxon>
        <taxon>Malvaceae</taxon>
        <taxon>Malvoideae</taxon>
        <taxon>Gossypium</taxon>
    </lineage>
</organism>
<sequence length="43" mass="5123">MLDLRIIRKQHISMCKCYGPKCKARDHGTRCTPWRYVDKMGII</sequence>
<protein>
    <submittedName>
        <fullName evidence="1">Uncharacterized protein</fullName>
    </submittedName>
</protein>
<evidence type="ECO:0000313" key="2">
    <source>
        <dbReference type="Proteomes" id="UP000593579"/>
    </source>
</evidence>
<comment type="caution">
    <text evidence="1">The sequence shown here is derived from an EMBL/GenBank/DDBJ whole genome shotgun (WGS) entry which is preliminary data.</text>
</comment>
<proteinExistence type="predicted"/>
<keyword evidence="2" id="KW-1185">Reference proteome</keyword>
<gene>
    <name evidence="1" type="ORF">Gogos_003307</name>
</gene>
<dbReference type="EMBL" id="JABEZY010000011">
    <property type="protein sequence ID" value="MBA0749363.1"/>
    <property type="molecule type" value="Genomic_DNA"/>
</dbReference>
<reference evidence="1 2" key="1">
    <citation type="journal article" date="2019" name="Genome Biol. Evol.">
        <title>Insights into the evolution of the New World diploid cottons (Gossypium, subgenus Houzingenia) based on genome sequencing.</title>
        <authorList>
            <person name="Grover C.E."/>
            <person name="Arick M.A. 2nd"/>
            <person name="Thrash A."/>
            <person name="Conover J.L."/>
            <person name="Sanders W.S."/>
            <person name="Peterson D.G."/>
            <person name="Frelichowski J.E."/>
            <person name="Scheffler J.A."/>
            <person name="Scheffler B.E."/>
            <person name="Wendel J.F."/>
        </authorList>
    </citation>
    <scope>NUCLEOTIDE SEQUENCE [LARGE SCALE GENOMIC DNA]</scope>
    <source>
        <strain evidence="1">5</strain>
        <tissue evidence="1">Leaf</tissue>
    </source>
</reference>
<accession>A0A7J9CLH9</accession>
<name>A0A7J9CLH9_GOSGO</name>
<dbReference type="Proteomes" id="UP000593579">
    <property type="component" value="Unassembled WGS sequence"/>
</dbReference>
<dbReference type="AlphaFoldDB" id="A0A7J9CLH9"/>
<evidence type="ECO:0000313" key="1">
    <source>
        <dbReference type="EMBL" id="MBA0749363.1"/>
    </source>
</evidence>